<gene>
    <name evidence="4" type="ORF">SAMN04244570_2210</name>
</gene>
<proteinExistence type="predicted"/>
<organism evidence="4 5">
    <name type="scientific">Sporosarcina newyorkensis</name>
    <dbReference type="NCBI Taxonomy" id="759851"/>
    <lineage>
        <taxon>Bacteria</taxon>
        <taxon>Bacillati</taxon>
        <taxon>Bacillota</taxon>
        <taxon>Bacilli</taxon>
        <taxon>Bacillales</taxon>
        <taxon>Caryophanaceae</taxon>
        <taxon>Sporosarcina</taxon>
    </lineage>
</organism>
<dbReference type="EMBL" id="FUYJ01000003">
    <property type="protein sequence ID" value="SKA98899.1"/>
    <property type="molecule type" value="Genomic_DNA"/>
</dbReference>
<dbReference type="InterPro" id="IPR025303">
    <property type="entry name" value="PdaC"/>
</dbReference>
<name>A0A1T4YAU4_9BACL</name>
<evidence type="ECO:0000313" key="5">
    <source>
        <dbReference type="Proteomes" id="UP000190042"/>
    </source>
</evidence>
<dbReference type="Proteomes" id="UP000190042">
    <property type="component" value="Unassembled WGS sequence"/>
</dbReference>
<keyword evidence="1" id="KW-1133">Transmembrane helix</keyword>
<feature type="domain" description="Deacetylase PdaC" evidence="3">
    <location>
        <begin position="90"/>
        <end position="164"/>
    </location>
</feature>
<keyword evidence="1" id="KW-0472">Membrane</keyword>
<dbReference type="Gene3D" id="3.30.565.40">
    <property type="entry name" value="Fervidobacterium nodosum Rt17-B1 like"/>
    <property type="match status" value="1"/>
</dbReference>
<accession>A0A1T4YAU4</accession>
<feature type="domain" description="DUF3298" evidence="2">
    <location>
        <begin position="196"/>
        <end position="276"/>
    </location>
</feature>
<dbReference type="Pfam" id="PF13739">
    <property type="entry name" value="PdaC"/>
    <property type="match status" value="1"/>
</dbReference>
<dbReference type="InterPro" id="IPR021729">
    <property type="entry name" value="DUF3298"/>
</dbReference>
<dbReference type="AlphaFoldDB" id="A0A1T4YAU4"/>
<evidence type="ECO:0000256" key="1">
    <source>
        <dbReference type="SAM" id="Phobius"/>
    </source>
</evidence>
<evidence type="ECO:0000259" key="2">
    <source>
        <dbReference type="Pfam" id="PF11738"/>
    </source>
</evidence>
<evidence type="ECO:0000313" key="4">
    <source>
        <dbReference type="EMBL" id="SKA98899.1"/>
    </source>
</evidence>
<evidence type="ECO:0008006" key="6">
    <source>
        <dbReference type="Google" id="ProtNLM"/>
    </source>
</evidence>
<dbReference type="RefSeq" id="WP_078817633.1">
    <property type="nucleotide sequence ID" value="NZ_FUYJ01000003.1"/>
</dbReference>
<protein>
    <recommendedName>
        <fullName evidence="6">DUF3298 domain-containing protein</fullName>
    </recommendedName>
</protein>
<evidence type="ECO:0000259" key="3">
    <source>
        <dbReference type="Pfam" id="PF13739"/>
    </source>
</evidence>
<dbReference type="Pfam" id="PF11738">
    <property type="entry name" value="DUF3298"/>
    <property type="match status" value="1"/>
</dbReference>
<keyword evidence="1" id="KW-0812">Transmembrane</keyword>
<dbReference type="Gene3D" id="3.90.640.20">
    <property type="entry name" value="Heat-shock cognate protein, ATPase"/>
    <property type="match status" value="1"/>
</dbReference>
<reference evidence="5" key="1">
    <citation type="submission" date="2017-02" db="EMBL/GenBank/DDBJ databases">
        <authorList>
            <person name="Varghese N."/>
            <person name="Submissions S."/>
        </authorList>
    </citation>
    <scope>NUCLEOTIDE SEQUENCE [LARGE SCALE GENOMIC DNA]</scope>
    <source>
        <strain evidence="5">DSM 23966</strain>
    </source>
</reference>
<keyword evidence="5" id="KW-1185">Reference proteome</keyword>
<sequence>MKDMNKLKKDYEEIEIPNELENVVKESIRQAKAPQKKRSFLKQWSIGAAAAAALFVGSINVSSTFAQAMVNVPVLGSIVEVFTVQNLTLDEDTYQADLSAPAINGLENEGLQTSLNKKYIEENKELYKQFEKEVEEMKKAGNGHMGISTGYEVKTDTDQLLSIARYVENTIGSSSTTMKYDTIDKQKNIVITLPSLFKDNAYIDVISSYIASEMKRQMAEDEEITYFLADESESGFESIQPDQNFYITADHKLVISFDDYEVAPGFMGVVTFEIPSSILGNLLVSDTYIN</sequence>
<feature type="transmembrane region" description="Helical" evidence="1">
    <location>
        <begin position="44"/>
        <end position="65"/>
    </location>
</feature>
<dbReference type="InterPro" id="IPR037126">
    <property type="entry name" value="PdaC/RsiV-like_sf"/>
</dbReference>